<dbReference type="OrthoDB" id="434695at2759"/>
<dbReference type="InterPro" id="IPR011990">
    <property type="entry name" value="TPR-like_helical_dom_sf"/>
</dbReference>
<dbReference type="EMBL" id="CP014587">
    <property type="protein sequence ID" value="ANZ77457.1"/>
    <property type="molecule type" value="Genomic_DNA"/>
</dbReference>
<sequence>MSYVTQGSIPEVLEKYANQSLEERTNCLPAIQDLGPPDLVQLVKLNHHSHKEISTFFYITGTNVTSSSSVAAVLNSFAMIISETPQLWFGKHKPWRVIQATFCSYNVFSKTDAVVTVHIPGSAESHMVSSTGEKIKETEQLWLETFISSMIRSIITADDDDADFASIVELRKVNPLLSDESVALFLEGFETMFWDGHKTGCHANLQLPTLLENYLVDTFFKVLQLTRRFDHGIEIVNRLIEQDESCRVLLAKVYMLSNQEIKAMDIICQGIKINPRDAALLTLQAEICMGKSRHDLAIHAATRAVESSPSEFKCWATLAKIYINVGNFEEALLTLNSCPMVTHKDRYHLKRVFNPLKQDLHLPLPVDVTIDEVTTLNPADVTQEHKTVDASLLNLPAASLKSTFAEAYGLLTEIVHKIGWEELLRYRAKVFVMEHEYKKEKSHSATSSTTLANDATIKAVNCGNGQQNGKAVNDEDFRAKRLCERWLDNLFMLLYEDLRVYTMYRAEHMHLTAQQMEFKKTTLEWELIGMVSWRLKHFKEASEAFKYALGLRFSVKACKKLIEFYLNERVRMNQLETSIALNNLNQSTLSIQEILKYRSFLDINLISNLVKLGVWNHRWYAEFSPKLIESLAVVVENGGLIKVENEVKANYFDSQDGVYDLMNEVFKFMKHYNYPGTDN</sequence>
<dbReference type="PANTHER" id="PTHR31975:SF1">
    <property type="entry name" value="BUD SITE SELECTION PROTEIN 7-RELATED"/>
    <property type="match status" value="1"/>
</dbReference>
<dbReference type="SUPFAM" id="SSF48452">
    <property type="entry name" value="TPR-like"/>
    <property type="match status" value="1"/>
</dbReference>
<evidence type="ECO:0000313" key="1">
    <source>
        <dbReference type="EMBL" id="ANZ77457.1"/>
    </source>
</evidence>
<dbReference type="AlphaFoldDB" id="A0A1B2JHE3"/>
<keyword evidence="2" id="KW-1185">Reference proteome</keyword>
<protein>
    <submittedName>
        <fullName evidence="1">BA75_05121T0</fullName>
    </submittedName>
</protein>
<evidence type="ECO:0000313" key="2">
    <source>
        <dbReference type="Proteomes" id="UP000094565"/>
    </source>
</evidence>
<dbReference type="Proteomes" id="UP000094565">
    <property type="component" value="Chromosome 4"/>
</dbReference>
<reference evidence="1 2" key="1">
    <citation type="submission" date="2016-02" db="EMBL/GenBank/DDBJ databases">
        <title>Comparative genomic and transcriptomic foundation for Pichia pastoris.</title>
        <authorList>
            <person name="Love K.R."/>
            <person name="Shah K.A."/>
            <person name="Whittaker C.A."/>
            <person name="Wu J."/>
            <person name="Bartlett M.C."/>
            <person name="Ma D."/>
            <person name="Leeson R.L."/>
            <person name="Priest M."/>
            <person name="Young S.K."/>
            <person name="Love J.C."/>
        </authorList>
    </citation>
    <scope>NUCLEOTIDE SEQUENCE [LARGE SCALE GENOMIC DNA]</scope>
    <source>
        <strain evidence="1 2">ATCC 28485</strain>
    </source>
</reference>
<dbReference type="Gene3D" id="1.25.40.10">
    <property type="entry name" value="Tetratricopeptide repeat domain"/>
    <property type="match status" value="1"/>
</dbReference>
<organism evidence="1 2">
    <name type="scientific">Komagataella pastoris</name>
    <name type="common">Yeast</name>
    <name type="synonym">Pichia pastoris</name>
    <dbReference type="NCBI Taxonomy" id="4922"/>
    <lineage>
        <taxon>Eukaryota</taxon>
        <taxon>Fungi</taxon>
        <taxon>Dikarya</taxon>
        <taxon>Ascomycota</taxon>
        <taxon>Saccharomycotina</taxon>
        <taxon>Pichiomycetes</taxon>
        <taxon>Pichiales</taxon>
        <taxon>Pichiaceae</taxon>
        <taxon>Komagataella</taxon>
    </lineage>
</organism>
<dbReference type="GO" id="GO:0034044">
    <property type="term" value="C:exomer complex"/>
    <property type="evidence" value="ECO:0007669"/>
    <property type="project" value="UniProtKB-ARBA"/>
</dbReference>
<accession>A0A1B2JHE3</accession>
<proteinExistence type="predicted"/>
<dbReference type="PANTHER" id="PTHR31975">
    <property type="entry name" value="BUD SITE SELECTION PROTEIN 7-RELATED"/>
    <property type="match status" value="1"/>
</dbReference>
<name>A0A1B2JHE3_PICPA</name>
<dbReference type="InterPro" id="IPR015374">
    <property type="entry name" value="ChAPs"/>
</dbReference>
<dbReference type="GO" id="GO:0006893">
    <property type="term" value="P:Golgi to plasma membrane transport"/>
    <property type="evidence" value="ECO:0007669"/>
    <property type="project" value="TreeGrafter"/>
</dbReference>
<dbReference type="Pfam" id="PF09295">
    <property type="entry name" value="ChAPs"/>
    <property type="match status" value="1"/>
</dbReference>
<gene>
    <name evidence="1" type="primary">BUD7</name>
    <name evidence="1" type="ORF">ATY40_BA7505121</name>
</gene>